<feature type="compositionally biased region" description="Low complexity" evidence="1">
    <location>
        <begin position="1"/>
        <end position="14"/>
    </location>
</feature>
<organism evidence="2 3">
    <name type="scientific">Datura stramonium</name>
    <name type="common">Jimsonweed</name>
    <name type="synonym">Common thornapple</name>
    <dbReference type="NCBI Taxonomy" id="4076"/>
    <lineage>
        <taxon>Eukaryota</taxon>
        <taxon>Viridiplantae</taxon>
        <taxon>Streptophyta</taxon>
        <taxon>Embryophyta</taxon>
        <taxon>Tracheophyta</taxon>
        <taxon>Spermatophyta</taxon>
        <taxon>Magnoliopsida</taxon>
        <taxon>eudicotyledons</taxon>
        <taxon>Gunneridae</taxon>
        <taxon>Pentapetalae</taxon>
        <taxon>asterids</taxon>
        <taxon>lamiids</taxon>
        <taxon>Solanales</taxon>
        <taxon>Solanaceae</taxon>
        <taxon>Solanoideae</taxon>
        <taxon>Datureae</taxon>
        <taxon>Datura</taxon>
    </lineage>
</organism>
<gene>
    <name evidence="2" type="ORF">HAX54_052812</name>
</gene>
<comment type="caution">
    <text evidence="2">The sequence shown here is derived from an EMBL/GenBank/DDBJ whole genome shotgun (WGS) entry which is preliminary data.</text>
</comment>
<proteinExistence type="predicted"/>
<keyword evidence="3" id="KW-1185">Reference proteome</keyword>
<dbReference type="EMBL" id="JACEIK010009672">
    <property type="protein sequence ID" value="MCE3052520.1"/>
    <property type="molecule type" value="Genomic_DNA"/>
</dbReference>
<evidence type="ECO:0000313" key="3">
    <source>
        <dbReference type="Proteomes" id="UP000823775"/>
    </source>
</evidence>
<name>A0ABS8WSM7_DATST</name>
<reference evidence="2 3" key="1">
    <citation type="journal article" date="2021" name="BMC Genomics">
        <title>Datura genome reveals duplications of psychoactive alkaloid biosynthetic genes and high mutation rate following tissue culture.</title>
        <authorList>
            <person name="Rajewski A."/>
            <person name="Carter-House D."/>
            <person name="Stajich J."/>
            <person name="Litt A."/>
        </authorList>
    </citation>
    <scope>NUCLEOTIDE SEQUENCE [LARGE SCALE GENOMIC DNA]</scope>
    <source>
        <strain evidence="2">AR-01</strain>
    </source>
</reference>
<protein>
    <submittedName>
        <fullName evidence="2">Uncharacterized protein</fullName>
    </submittedName>
</protein>
<evidence type="ECO:0000313" key="2">
    <source>
        <dbReference type="EMBL" id="MCE3052520.1"/>
    </source>
</evidence>
<dbReference type="Proteomes" id="UP000823775">
    <property type="component" value="Unassembled WGS sequence"/>
</dbReference>
<feature type="region of interest" description="Disordered" evidence="1">
    <location>
        <begin position="1"/>
        <end position="33"/>
    </location>
</feature>
<accession>A0ABS8WSM7</accession>
<feature type="non-terminal residue" evidence="2">
    <location>
        <position position="1"/>
    </location>
</feature>
<evidence type="ECO:0000256" key="1">
    <source>
        <dbReference type="SAM" id="MobiDB-lite"/>
    </source>
</evidence>
<sequence>ESSSSEELSGSIEEYPVEQEQLEWHSTRPRTKNPNISMVLVESPSILQLPTLAKKGKKIETHLVRRRMVVLVM</sequence>